<dbReference type="Pfam" id="PF01183">
    <property type="entry name" value="Glyco_hydro_25"/>
    <property type="match status" value="1"/>
</dbReference>
<evidence type="ECO:0000256" key="2">
    <source>
        <dbReference type="SAM" id="SignalP"/>
    </source>
</evidence>
<dbReference type="Proteomes" id="UP000018141">
    <property type="component" value="Unassembled WGS sequence"/>
</dbReference>
<name>R7B0H0_9FIRM</name>
<reference evidence="3" key="1">
    <citation type="submission" date="2012-11" db="EMBL/GenBank/DDBJ databases">
        <title>Dependencies among metagenomic species, viruses, plasmids and units of genetic variation.</title>
        <authorList>
            <person name="Nielsen H.B."/>
            <person name="Almeida M."/>
            <person name="Juncker A.S."/>
            <person name="Rasmussen S."/>
            <person name="Li J."/>
            <person name="Sunagawa S."/>
            <person name="Plichta D."/>
            <person name="Gautier L."/>
            <person name="Le Chatelier E."/>
            <person name="Peletier E."/>
            <person name="Bonde I."/>
            <person name="Nielsen T."/>
            <person name="Manichanh C."/>
            <person name="Arumugam M."/>
            <person name="Batto J."/>
            <person name="Santos M.B.Q.D."/>
            <person name="Blom N."/>
            <person name="Borruel N."/>
            <person name="Burgdorf K.S."/>
            <person name="Boumezbeur F."/>
            <person name="Casellas F."/>
            <person name="Dore J."/>
            <person name="Guarner F."/>
            <person name="Hansen T."/>
            <person name="Hildebrand F."/>
            <person name="Kaas R.S."/>
            <person name="Kennedy S."/>
            <person name="Kristiansen K."/>
            <person name="Kultima J.R."/>
            <person name="Leonard P."/>
            <person name="Levenez F."/>
            <person name="Lund O."/>
            <person name="Moumen B."/>
            <person name="Le Paslier D."/>
            <person name="Pons N."/>
            <person name="Pedersen O."/>
            <person name="Prifti E."/>
            <person name="Qin J."/>
            <person name="Raes J."/>
            <person name="Tap J."/>
            <person name="Tims S."/>
            <person name="Ussery D.W."/>
            <person name="Yamada T."/>
            <person name="MetaHit consortium"/>
            <person name="Renault P."/>
            <person name="Sicheritz-Ponten T."/>
            <person name="Bork P."/>
            <person name="Wang J."/>
            <person name="Brunak S."/>
            <person name="Ehrlich S.D."/>
        </authorList>
    </citation>
    <scope>NUCLEOTIDE SEQUENCE [LARGE SCALE GENOMIC DNA]</scope>
</reference>
<dbReference type="SUPFAM" id="SSF51445">
    <property type="entry name" value="(Trans)glycosidases"/>
    <property type="match status" value="1"/>
</dbReference>
<dbReference type="PROSITE" id="PS51904">
    <property type="entry name" value="GLYCOSYL_HYDROL_F25_2"/>
    <property type="match status" value="1"/>
</dbReference>
<dbReference type="GO" id="GO:0016052">
    <property type="term" value="P:carbohydrate catabolic process"/>
    <property type="evidence" value="ECO:0007669"/>
    <property type="project" value="TreeGrafter"/>
</dbReference>
<evidence type="ECO:0000313" key="4">
    <source>
        <dbReference type="Proteomes" id="UP000018141"/>
    </source>
</evidence>
<feature type="signal peptide" evidence="2">
    <location>
        <begin position="1"/>
        <end position="26"/>
    </location>
</feature>
<comment type="similarity">
    <text evidence="1">Belongs to the glycosyl hydrolase 25 family.</text>
</comment>
<dbReference type="AlphaFoldDB" id="R7B0H0"/>
<dbReference type="InterPro" id="IPR017853">
    <property type="entry name" value="GH"/>
</dbReference>
<feature type="chain" id="PRO_5004440408" description="Lyzozyme M1 (1 4-beta-N-acetylmuramidase)" evidence="2">
    <location>
        <begin position="27"/>
        <end position="472"/>
    </location>
</feature>
<dbReference type="PANTHER" id="PTHR34135">
    <property type="entry name" value="LYSOZYME"/>
    <property type="match status" value="1"/>
</dbReference>
<dbReference type="GO" id="GO:0009253">
    <property type="term" value="P:peptidoglycan catabolic process"/>
    <property type="evidence" value="ECO:0007669"/>
    <property type="project" value="InterPro"/>
</dbReference>
<protein>
    <recommendedName>
        <fullName evidence="5">Lyzozyme M1 (1 4-beta-N-acetylmuramidase)</fullName>
    </recommendedName>
</protein>
<dbReference type="GO" id="GO:0016998">
    <property type="term" value="P:cell wall macromolecule catabolic process"/>
    <property type="evidence" value="ECO:0007669"/>
    <property type="project" value="InterPro"/>
</dbReference>
<organism evidence="3 4">
    <name type="scientific">Bacteroides pectinophilus CAG:437</name>
    <dbReference type="NCBI Taxonomy" id="1263051"/>
    <lineage>
        <taxon>Bacteria</taxon>
        <taxon>Bacillati</taxon>
        <taxon>Bacillota</taxon>
        <taxon>Clostridia</taxon>
        <taxon>Eubacteriales</taxon>
    </lineage>
</organism>
<proteinExistence type="inferred from homology"/>
<dbReference type="GO" id="GO:0003796">
    <property type="term" value="F:lysozyme activity"/>
    <property type="evidence" value="ECO:0007669"/>
    <property type="project" value="InterPro"/>
</dbReference>
<dbReference type="InterPro" id="IPR002053">
    <property type="entry name" value="Glyco_hydro_25"/>
</dbReference>
<keyword evidence="2" id="KW-0732">Signal</keyword>
<gene>
    <name evidence="3" type="ORF">BN656_01307</name>
</gene>
<sequence>MRLKRFLNGKMAKSVMAVTLAGVITAACVAVGSDSINSNGTDINAQNIQTVTAGADSYVADETSQMTGSDAKGAFTTEDLGISASDYTDDEQIAKAADTIANADAQNIVNTQFELIPVEKLAITADTSSENEVMGGRKEYIDNGGAKQSAAVKFAETPMYVYGVDVSKWQGDINWAAAKASGISFAMIKCAGRSTGDGSLYIDPYFVQNIQAAQSVGIQCGVYFFSQATNIVEAYEEACLTVQLCQQYNITYPVAFDWESASDYRVALVPQNQLTMNMIAATFCNTVASYGYTPMVYACKNDLYNTFEPASLSASYKIWMANYYNDYYYTSNIYMFERPLPATSFPYQMWQFGVTNAIPGFNGYVDMDLGFFYYMPTVAATSFQLTVTQKEISTTFGSPVNLLDGVIAVSSAGIDATPFVTYLISDVNGQLVTEDYAYANVGIYAVTYTLTDVDGTTASEQALLYVYPPTGA</sequence>
<dbReference type="PROSITE" id="PS51257">
    <property type="entry name" value="PROKAR_LIPOPROTEIN"/>
    <property type="match status" value="1"/>
</dbReference>
<accession>R7B0H0</accession>
<dbReference type="Gene3D" id="3.20.20.80">
    <property type="entry name" value="Glycosidases"/>
    <property type="match status" value="1"/>
</dbReference>
<evidence type="ECO:0008006" key="5">
    <source>
        <dbReference type="Google" id="ProtNLM"/>
    </source>
</evidence>
<evidence type="ECO:0000313" key="3">
    <source>
        <dbReference type="EMBL" id="CDD56917.1"/>
    </source>
</evidence>
<comment type="caution">
    <text evidence="3">The sequence shown here is derived from an EMBL/GenBank/DDBJ whole genome shotgun (WGS) entry which is preliminary data.</text>
</comment>
<dbReference type="PANTHER" id="PTHR34135:SF2">
    <property type="entry name" value="LYSOZYME"/>
    <property type="match status" value="1"/>
</dbReference>
<dbReference type="EMBL" id="CBHH010000038">
    <property type="protein sequence ID" value="CDD56917.1"/>
    <property type="molecule type" value="Genomic_DNA"/>
</dbReference>
<evidence type="ECO:0000256" key="1">
    <source>
        <dbReference type="ARBA" id="ARBA00010646"/>
    </source>
</evidence>